<proteinExistence type="predicted"/>
<organism evidence="2 3">
    <name type="scientific">Nocardia mexicana</name>
    <dbReference type="NCBI Taxonomy" id="279262"/>
    <lineage>
        <taxon>Bacteria</taxon>
        <taxon>Bacillati</taxon>
        <taxon>Actinomycetota</taxon>
        <taxon>Actinomycetes</taxon>
        <taxon>Mycobacteriales</taxon>
        <taxon>Nocardiaceae</taxon>
        <taxon>Nocardia</taxon>
    </lineage>
</organism>
<dbReference type="InterPro" id="IPR051783">
    <property type="entry name" value="NAD(P)-dependent_oxidoreduct"/>
</dbReference>
<dbReference type="STRING" id="1210089.GCA_001613165_03148"/>
<dbReference type="Proteomes" id="UP000255355">
    <property type="component" value="Unassembled WGS sequence"/>
</dbReference>
<dbReference type="PANTHER" id="PTHR48079">
    <property type="entry name" value="PROTEIN YEEZ"/>
    <property type="match status" value="1"/>
</dbReference>
<dbReference type="OrthoDB" id="9787292at2"/>
<dbReference type="AlphaFoldDB" id="A0A370GS74"/>
<sequence>MKIFLAGATGAVGRPLVRRLINSGHTIVGTTRSAWRAKELAGEGVDPVVLDAFDLDALCDAIVSARPDVVVNQLTAFSAPLNVRRFDKWSRETNRLREEVAPRIVEAARMAESHTVAVQSIAFATAPGEMPVCDESAPLYFDAPRQLRPAILACSALEESALSVDGLNGIVLRYGWFYGPGTGYARDGYVADMLRKRQYPIIGSGNGQFSFIHVDDAADATIAAITRGVRGIYNICDDEPARVDDWLPEMAHLLGAGRPYRIPVALARVAAGPVAVHYATSLRGASNARARRELDWTPRYANWREGFAATMSDRVVR</sequence>
<dbReference type="SUPFAM" id="SSF51735">
    <property type="entry name" value="NAD(P)-binding Rossmann-fold domains"/>
    <property type="match status" value="1"/>
</dbReference>
<accession>A0A370GS74</accession>
<dbReference type="Pfam" id="PF01370">
    <property type="entry name" value="Epimerase"/>
    <property type="match status" value="1"/>
</dbReference>
<name>A0A370GS74_9NOCA</name>
<dbReference type="InterPro" id="IPR036291">
    <property type="entry name" value="NAD(P)-bd_dom_sf"/>
</dbReference>
<feature type="domain" description="NAD-dependent epimerase/dehydratase" evidence="1">
    <location>
        <begin position="3"/>
        <end position="236"/>
    </location>
</feature>
<dbReference type="Gene3D" id="3.40.50.720">
    <property type="entry name" value="NAD(P)-binding Rossmann-like Domain"/>
    <property type="match status" value="1"/>
</dbReference>
<protein>
    <submittedName>
        <fullName evidence="2">Nucleoside-diphosphate-sugar epimerase</fullName>
    </submittedName>
</protein>
<dbReference type="PANTHER" id="PTHR48079:SF6">
    <property type="entry name" value="NAD(P)-BINDING DOMAIN-CONTAINING PROTEIN-RELATED"/>
    <property type="match status" value="1"/>
</dbReference>
<dbReference type="InterPro" id="IPR001509">
    <property type="entry name" value="Epimerase_deHydtase"/>
</dbReference>
<evidence type="ECO:0000259" key="1">
    <source>
        <dbReference type="Pfam" id="PF01370"/>
    </source>
</evidence>
<evidence type="ECO:0000313" key="2">
    <source>
        <dbReference type="EMBL" id="RDI45354.1"/>
    </source>
</evidence>
<reference evidence="2 3" key="1">
    <citation type="submission" date="2018-07" db="EMBL/GenBank/DDBJ databases">
        <title>Genomic Encyclopedia of Type Strains, Phase IV (KMG-IV): sequencing the most valuable type-strain genomes for metagenomic binning, comparative biology and taxonomic classification.</title>
        <authorList>
            <person name="Goeker M."/>
        </authorList>
    </citation>
    <scope>NUCLEOTIDE SEQUENCE [LARGE SCALE GENOMIC DNA]</scope>
    <source>
        <strain evidence="2 3">DSM 44952</strain>
    </source>
</reference>
<comment type="caution">
    <text evidence="2">The sequence shown here is derived from an EMBL/GenBank/DDBJ whole genome shotgun (WGS) entry which is preliminary data.</text>
</comment>
<dbReference type="GO" id="GO:0004029">
    <property type="term" value="F:aldehyde dehydrogenase (NAD+) activity"/>
    <property type="evidence" value="ECO:0007669"/>
    <property type="project" value="TreeGrafter"/>
</dbReference>
<dbReference type="RefSeq" id="WP_068020036.1">
    <property type="nucleotide sequence ID" value="NZ_QQAZ01000013.1"/>
</dbReference>
<dbReference type="EMBL" id="QQAZ01000013">
    <property type="protein sequence ID" value="RDI45354.1"/>
    <property type="molecule type" value="Genomic_DNA"/>
</dbReference>
<evidence type="ECO:0000313" key="3">
    <source>
        <dbReference type="Proteomes" id="UP000255355"/>
    </source>
</evidence>
<keyword evidence="3" id="KW-1185">Reference proteome</keyword>
<gene>
    <name evidence="2" type="ORF">DFR68_113125</name>
</gene>
<dbReference type="GO" id="GO:0005737">
    <property type="term" value="C:cytoplasm"/>
    <property type="evidence" value="ECO:0007669"/>
    <property type="project" value="TreeGrafter"/>
</dbReference>